<protein>
    <submittedName>
        <fullName evidence="1">Uncharacterized protein</fullName>
    </submittedName>
</protein>
<reference evidence="1" key="1">
    <citation type="submission" date="2021-01" db="EMBL/GenBank/DDBJ databases">
        <authorList>
            <person name="Corre E."/>
            <person name="Pelletier E."/>
            <person name="Niang G."/>
            <person name="Scheremetjew M."/>
            <person name="Finn R."/>
            <person name="Kale V."/>
            <person name="Holt S."/>
            <person name="Cochrane G."/>
            <person name="Meng A."/>
            <person name="Brown T."/>
            <person name="Cohen L."/>
        </authorList>
    </citation>
    <scope>NUCLEOTIDE SEQUENCE</scope>
    <source>
        <strain evidence="1">CCCM811</strain>
    </source>
</reference>
<name>A0A7S3Z316_9EUKA</name>
<sequence>MCGSKTCRNDQMAFLPRDTAEVYLSQVDSYTNCNGTFDGPVNPTERIEHLLEDTDFEERLLPYTTVKEHRVACLRAGILNSNVAGAEYSKEECESCEAHFNQKDRRPCPAKYRRICLE</sequence>
<accession>A0A7S3Z316</accession>
<dbReference type="EMBL" id="HBIV01030469">
    <property type="protein sequence ID" value="CAE0670109.1"/>
    <property type="molecule type" value="Transcribed_RNA"/>
</dbReference>
<gene>
    <name evidence="1" type="ORF">LGLO00237_LOCUS21743</name>
</gene>
<proteinExistence type="predicted"/>
<evidence type="ECO:0000313" key="1">
    <source>
        <dbReference type="EMBL" id="CAE0670109.1"/>
    </source>
</evidence>
<organism evidence="1">
    <name type="scientific">Lotharella globosa</name>
    <dbReference type="NCBI Taxonomy" id="91324"/>
    <lineage>
        <taxon>Eukaryota</taxon>
        <taxon>Sar</taxon>
        <taxon>Rhizaria</taxon>
        <taxon>Cercozoa</taxon>
        <taxon>Chlorarachniophyceae</taxon>
        <taxon>Lotharella</taxon>
    </lineage>
</organism>
<dbReference type="AlphaFoldDB" id="A0A7S3Z316"/>